<keyword evidence="5" id="KW-1185">Reference proteome</keyword>
<accession>A0ABW9X8T6</accession>
<name>A0ABW9X8T6_9SPHN</name>
<proteinExistence type="predicted"/>
<dbReference type="InterPro" id="IPR003715">
    <property type="entry name" value="Poly_export_N"/>
</dbReference>
<keyword evidence="1" id="KW-0732">Signal</keyword>
<evidence type="ECO:0000256" key="2">
    <source>
        <dbReference type="SAM" id="MobiDB-lite"/>
    </source>
</evidence>
<reference evidence="5" key="1">
    <citation type="submission" date="2020-01" db="EMBL/GenBank/DDBJ databases">
        <title>Sphingomonas sp. strain CSW-10.</title>
        <authorList>
            <person name="Chen W.-M."/>
        </authorList>
    </citation>
    <scope>NUCLEOTIDE SEQUENCE [LARGE SCALE GENOMIC DNA]</scope>
    <source>
        <strain evidence="5">FSY-8</strain>
    </source>
</reference>
<feature type="region of interest" description="Disordered" evidence="2">
    <location>
        <begin position="1"/>
        <end position="24"/>
    </location>
</feature>
<dbReference type="RefSeq" id="WP_161716258.1">
    <property type="nucleotide sequence ID" value="NZ_JAAAPO010000001.1"/>
</dbReference>
<dbReference type="Pfam" id="PF02563">
    <property type="entry name" value="Poly_export"/>
    <property type="match status" value="1"/>
</dbReference>
<evidence type="ECO:0000259" key="3">
    <source>
        <dbReference type="Pfam" id="PF02563"/>
    </source>
</evidence>
<sequence length="261" mass="27930">MNVSDQAAARRHGAPMGDHGRQYQGGIGGRRVRGLMAGAAALGLAVMLGGCATRQKTIPYGGAGLMAPDHPRAEDAVYDMPLGPLDVVKVSVFRVPELSGEYQVDANGMLDLPLVGRLNVRNQTPQVLAADLRRLYGARYLNSPDIAVRLMSSSGANITVEGGVVQSGIYSLPGRTTLLGAVALAHGVNEEHGNPRRAAIFRKQGGKTFAAAFDLRAIRQGKMEDPMVYPGDTVVVESDNLRKLYRDLIQALPAFVLFRQL</sequence>
<evidence type="ECO:0000256" key="1">
    <source>
        <dbReference type="ARBA" id="ARBA00022729"/>
    </source>
</evidence>
<dbReference type="InterPro" id="IPR049712">
    <property type="entry name" value="Poly_export"/>
</dbReference>
<dbReference type="EMBL" id="JAAAPO010000001">
    <property type="protein sequence ID" value="NBC34947.1"/>
    <property type="molecule type" value="Genomic_DNA"/>
</dbReference>
<organism evidence="4 5">
    <name type="scientific">Novosphingobium ovatum</name>
    <dbReference type="NCBI Taxonomy" id="1908523"/>
    <lineage>
        <taxon>Bacteria</taxon>
        <taxon>Pseudomonadati</taxon>
        <taxon>Pseudomonadota</taxon>
        <taxon>Alphaproteobacteria</taxon>
        <taxon>Sphingomonadales</taxon>
        <taxon>Sphingomonadaceae</taxon>
        <taxon>Novosphingobium</taxon>
    </lineage>
</organism>
<dbReference type="Gene3D" id="3.10.560.10">
    <property type="entry name" value="Outer membrane lipoprotein wza domain like"/>
    <property type="match status" value="1"/>
</dbReference>
<dbReference type="PANTHER" id="PTHR33619">
    <property type="entry name" value="POLYSACCHARIDE EXPORT PROTEIN GFCE-RELATED"/>
    <property type="match status" value="1"/>
</dbReference>
<gene>
    <name evidence="4" type="ORF">GTZ99_00065</name>
</gene>
<evidence type="ECO:0000313" key="4">
    <source>
        <dbReference type="EMBL" id="NBC34947.1"/>
    </source>
</evidence>
<comment type="caution">
    <text evidence="4">The sequence shown here is derived from an EMBL/GenBank/DDBJ whole genome shotgun (WGS) entry which is preliminary data.</text>
</comment>
<evidence type="ECO:0000313" key="5">
    <source>
        <dbReference type="Proteomes" id="UP000753724"/>
    </source>
</evidence>
<feature type="domain" description="Polysaccharide export protein N-terminal" evidence="3">
    <location>
        <begin position="77"/>
        <end position="150"/>
    </location>
</feature>
<protein>
    <recommendedName>
        <fullName evidence="3">Polysaccharide export protein N-terminal domain-containing protein</fullName>
    </recommendedName>
</protein>
<dbReference type="Proteomes" id="UP000753724">
    <property type="component" value="Unassembled WGS sequence"/>
</dbReference>
<dbReference type="PANTHER" id="PTHR33619:SF3">
    <property type="entry name" value="POLYSACCHARIDE EXPORT PROTEIN GFCE-RELATED"/>
    <property type="match status" value="1"/>
</dbReference>
<dbReference type="Gene3D" id="3.30.1950.10">
    <property type="entry name" value="wza like domain"/>
    <property type="match status" value="1"/>
</dbReference>